<organism evidence="1 2">
    <name type="scientific">Geomonas propionica</name>
    <dbReference type="NCBI Taxonomy" id="2798582"/>
    <lineage>
        <taxon>Bacteria</taxon>
        <taxon>Pseudomonadati</taxon>
        <taxon>Thermodesulfobacteriota</taxon>
        <taxon>Desulfuromonadia</taxon>
        <taxon>Geobacterales</taxon>
        <taxon>Geobacteraceae</taxon>
        <taxon>Geomonas</taxon>
    </lineage>
</organism>
<sequence length="267" mass="30287">MDETPKSATWTSESIRRFWNYQGLKTQVVEEYFSFQVGDALWNLLNRAHATPRQGNILDFGCGPGFLLERLLTSGANCYGFDFSDATVDKVNGKFKAEENWRGAISSTELPVAFEDNFFHFVSCIETLEHLLDETLPGTLKELYRLLKTDGIAFFTTPFNEDLSKSMVYCPFCNHEFHKVQHVRSFTHDGIVDLLGSHGFEVVYCEAIDLFALQREKKITRHNLKRASKFFTNLVLDTVAPVAAKDGRLKVPRCTAGPNLCVLARKL</sequence>
<dbReference type="RefSeq" id="WP_199396923.1">
    <property type="nucleotide sequence ID" value="NZ_JAEMHK010000019.1"/>
</dbReference>
<evidence type="ECO:0000313" key="1">
    <source>
        <dbReference type="EMBL" id="MBJ6802452.1"/>
    </source>
</evidence>
<comment type="caution">
    <text evidence="1">The sequence shown here is derived from an EMBL/GenBank/DDBJ whole genome shotgun (WGS) entry which is preliminary data.</text>
</comment>
<dbReference type="PANTHER" id="PTHR43861">
    <property type="entry name" value="TRANS-ACONITATE 2-METHYLTRANSFERASE-RELATED"/>
    <property type="match status" value="1"/>
</dbReference>
<dbReference type="EMBL" id="JAEMHK010000019">
    <property type="protein sequence ID" value="MBJ6802452.1"/>
    <property type="molecule type" value="Genomic_DNA"/>
</dbReference>
<dbReference type="GO" id="GO:0032259">
    <property type="term" value="P:methylation"/>
    <property type="evidence" value="ECO:0007669"/>
    <property type="project" value="UniProtKB-KW"/>
</dbReference>
<gene>
    <name evidence="1" type="ORF">JFN90_20175</name>
</gene>
<protein>
    <submittedName>
        <fullName evidence="1">Class I SAM-dependent methyltransferase</fullName>
    </submittedName>
</protein>
<dbReference type="CDD" id="cd02440">
    <property type="entry name" value="AdoMet_MTases"/>
    <property type="match status" value="1"/>
</dbReference>
<dbReference type="Proteomes" id="UP000641025">
    <property type="component" value="Unassembled WGS sequence"/>
</dbReference>
<dbReference type="Gene3D" id="3.40.50.150">
    <property type="entry name" value="Vaccinia Virus protein VP39"/>
    <property type="match status" value="1"/>
</dbReference>
<keyword evidence="2" id="KW-1185">Reference proteome</keyword>
<proteinExistence type="predicted"/>
<dbReference type="SUPFAM" id="SSF53335">
    <property type="entry name" value="S-adenosyl-L-methionine-dependent methyltransferases"/>
    <property type="match status" value="1"/>
</dbReference>
<dbReference type="InterPro" id="IPR029063">
    <property type="entry name" value="SAM-dependent_MTases_sf"/>
</dbReference>
<keyword evidence="1" id="KW-0489">Methyltransferase</keyword>
<name>A0ABS0YWU1_9BACT</name>
<accession>A0ABS0YWU1</accession>
<reference evidence="1 2" key="1">
    <citation type="submission" date="2020-12" db="EMBL/GenBank/DDBJ databases">
        <title>Geomonas sp. Red259, isolated from paddy soil.</title>
        <authorList>
            <person name="Xu Z."/>
            <person name="Zhang Z."/>
            <person name="Masuda Y."/>
            <person name="Itoh H."/>
            <person name="Senoo K."/>
        </authorList>
    </citation>
    <scope>NUCLEOTIDE SEQUENCE [LARGE SCALE GENOMIC DNA]</scope>
    <source>
        <strain evidence="1 2">Red259</strain>
    </source>
</reference>
<keyword evidence="1" id="KW-0808">Transferase</keyword>
<dbReference type="GO" id="GO:0008168">
    <property type="term" value="F:methyltransferase activity"/>
    <property type="evidence" value="ECO:0007669"/>
    <property type="project" value="UniProtKB-KW"/>
</dbReference>
<dbReference type="Pfam" id="PF13489">
    <property type="entry name" value="Methyltransf_23"/>
    <property type="match status" value="1"/>
</dbReference>
<evidence type="ECO:0000313" key="2">
    <source>
        <dbReference type="Proteomes" id="UP000641025"/>
    </source>
</evidence>